<gene>
    <name evidence="2" type="ORF">BXY39_1696</name>
</gene>
<evidence type="ECO:0000313" key="3">
    <source>
        <dbReference type="Proteomes" id="UP000271227"/>
    </source>
</evidence>
<sequence length="91" mass="10684">DKAYDADWLRSMVMEQGAWANIPPRSNRKDPICFSPFLYKDRNAVERFFNKLKYFRRIATRYDKLGSTFLAMVKLAAAAIRLRLRAYESTA</sequence>
<evidence type="ECO:0000259" key="1">
    <source>
        <dbReference type="Pfam" id="PF13586"/>
    </source>
</evidence>
<dbReference type="PANTHER" id="PTHR30007">
    <property type="entry name" value="PHP DOMAIN PROTEIN"/>
    <property type="match status" value="1"/>
</dbReference>
<feature type="domain" description="Transposase DDE" evidence="1">
    <location>
        <begin position="1"/>
        <end position="83"/>
    </location>
</feature>
<dbReference type="Proteomes" id="UP000271227">
    <property type="component" value="Unassembled WGS sequence"/>
</dbReference>
<dbReference type="PANTHER" id="PTHR30007:SF1">
    <property type="entry name" value="BLR1914 PROTEIN"/>
    <property type="match status" value="1"/>
</dbReference>
<reference evidence="2 3" key="1">
    <citation type="submission" date="2018-10" db="EMBL/GenBank/DDBJ databases">
        <title>Genomic Encyclopedia of Archaeal and Bacterial Type Strains, Phase II (KMG-II): from individual species to whole genera.</title>
        <authorList>
            <person name="Goeker M."/>
        </authorList>
    </citation>
    <scope>NUCLEOTIDE SEQUENCE [LARGE SCALE GENOMIC DNA]</scope>
    <source>
        <strain evidence="2 3">DSM 25217</strain>
    </source>
</reference>
<dbReference type="EMBL" id="REFR01000010">
    <property type="protein sequence ID" value="RMB09048.1"/>
    <property type="molecule type" value="Genomic_DNA"/>
</dbReference>
<dbReference type="InterPro" id="IPR025668">
    <property type="entry name" value="Tnp_DDE_dom"/>
</dbReference>
<dbReference type="OrthoDB" id="9798237at2"/>
<accession>A0A3M0CHH6</accession>
<dbReference type="RefSeq" id="WP_147453516.1">
    <property type="nucleotide sequence ID" value="NZ_REFR01000010.1"/>
</dbReference>
<name>A0A3M0CHH6_9PROT</name>
<proteinExistence type="predicted"/>
<evidence type="ECO:0000313" key="2">
    <source>
        <dbReference type="EMBL" id="RMB09048.1"/>
    </source>
</evidence>
<dbReference type="Pfam" id="PF13586">
    <property type="entry name" value="DDE_Tnp_1_2"/>
    <property type="match status" value="1"/>
</dbReference>
<feature type="non-terminal residue" evidence="2">
    <location>
        <position position="1"/>
    </location>
</feature>
<dbReference type="InParanoid" id="A0A3M0CHH6"/>
<dbReference type="AlphaFoldDB" id="A0A3M0CHH6"/>
<organism evidence="2 3">
    <name type="scientific">Eilatimonas milleporae</name>
    <dbReference type="NCBI Taxonomy" id="911205"/>
    <lineage>
        <taxon>Bacteria</taxon>
        <taxon>Pseudomonadati</taxon>
        <taxon>Pseudomonadota</taxon>
        <taxon>Alphaproteobacteria</taxon>
        <taxon>Kordiimonadales</taxon>
        <taxon>Kordiimonadaceae</taxon>
        <taxon>Eilatimonas</taxon>
    </lineage>
</organism>
<comment type="caution">
    <text evidence="2">The sequence shown here is derived from an EMBL/GenBank/DDBJ whole genome shotgun (WGS) entry which is preliminary data.</text>
</comment>
<keyword evidence="3" id="KW-1185">Reference proteome</keyword>
<protein>
    <submittedName>
        <fullName evidence="2">DDE family transposase</fullName>
    </submittedName>
</protein>